<dbReference type="EMBL" id="JBBPCO010000003">
    <property type="protein sequence ID" value="MEK8089108.1"/>
    <property type="molecule type" value="Genomic_DNA"/>
</dbReference>
<name>A0ABU9D6C5_9PROT</name>
<sequence>MPAPIFIGDEVTAAGYRLAGLRILLPEPSGVAQALHQACTETELVLITAEYASMLPASQLKAALSARAPLVLVIPDARHRVKMPDLVVGMRAQLGIGL</sequence>
<keyword evidence="2" id="KW-0813">Transport</keyword>
<protein>
    <submittedName>
        <fullName evidence="4">V-type ATP synthase subunit F</fullName>
    </submittedName>
</protein>
<evidence type="ECO:0000256" key="3">
    <source>
        <dbReference type="ARBA" id="ARBA00023065"/>
    </source>
</evidence>
<evidence type="ECO:0000313" key="5">
    <source>
        <dbReference type="Proteomes" id="UP001446205"/>
    </source>
</evidence>
<reference evidence="4 5" key="1">
    <citation type="submission" date="2024-04" db="EMBL/GenBank/DDBJ databases">
        <authorList>
            <person name="Abashina T."/>
            <person name="Shaikin A."/>
        </authorList>
    </citation>
    <scope>NUCLEOTIDE SEQUENCE [LARGE SCALE GENOMIC DNA]</scope>
    <source>
        <strain evidence="4 5">AAFK</strain>
    </source>
</reference>
<evidence type="ECO:0000256" key="1">
    <source>
        <dbReference type="ARBA" id="ARBA00010148"/>
    </source>
</evidence>
<dbReference type="Proteomes" id="UP001446205">
    <property type="component" value="Unassembled WGS sequence"/>
</dbReference>
<dbReference type="InterPro" id="IPR008218">
    <property type="entry name" value="ATPase_V1-cplx_f_g_su"/>
</dbReference>
<keyword evidence="5" id="KW-1185">Reference proteome</keyword>
<comment type="caution">
    <text evidence="4">The sequence shown here is derived from an EMBL/GenBank/DDBJ whole genome shotgun (WGS) entry which is preliminary data.</text>
</comment>
<dbReference type="Pfam" id="PF01990">
    <property type="entry name" value="ATP-synt_F"/>
    <property type="match status" value="1"/>
</dbReference>
<accession>A0ABU9D6C5</accession>
<dbReference type="Gene3D" id="3.40.50.10580">
    <property type="entry name" value="ATPase, V1 complex, subunit F"/>
    <property type="match status" value="1"/>
</dbReference>
<comment type="similarity">
    <text evidence="1">Belongs to the V-ATPase F subunit family.</text>
</comment>
<evidence type="ECO:0000313" key="4">
    <source>
        <dbReference type="EMBL" id="MEK8089108.1"/>
    </source>
</evidence>
<gene>
    <name evidence="4" type="ORF">WOB96_04955</name>
</gene>
<dbReference type="InterPro" id="IPR036906">
    <property type="entry name" value="ATPase_V1_fsu_sf"/>
</dbReference>
<dbReference type="SUPFAM" id="SSF159468">
    <property type="entry name" value="AtpF-like"/>
    <property type="match status" value="1"/>
</dbReference>
<proteinExistence type="inferred from homology"/>
<organism evidence="4 5">
    <name type="scientific">Thermithiobacillus plumbiphilus</name>
    <dbReference type="NCBI Taxonomy" id="1729899"/>
    <lineage>
        <taxon>Bacteria</taxon>
        <taxon>Pseudomonadati</taxon>
        <taxon>Pseudomonadota</taxon>
        <taxon>Acidithiobacillia</taxon>
        <taxon>Acidithiobacillales</taxon>
        <taxon>Thermithiobacillaceae</taxon>
        <taxon>Thermithiobacillus</taxon>
    </lineage>
</organism>
<keyword evidence="3" id="KW-0406">Ion transport</keyword>
<dbReference type="RefSeq" id="WP_341370174.1">
    <property type="nucleotide sequence ID" value="NZ_JBBPCO010000003.1"/>
</dbReference>
<evidence type="ECO:0000256" key="2">
    <source>
        <dbReference type="ARBA" id="ARBA00022448"/>
    </source>
</evidence>